<feature type="compositionally biased region" description="Basic and acidic residues" evidence="1">
    <location>
        <begin position="1012"/>
        <end position="1024"/>
    </location>
</feature>
<reference evidence="2 3" key="1">
    <citation type="submission" date="2021-11" db="EMBL/GenBank/DDBJ databases">
        <title>Black yeast isolated from Biological Soil Crust.</title>
        <authorList>
            <person name="Kurbessoian T."/>
        </authorList>
    </citation>
    <scope>NUCLEOTIDE SEQUENCE [LARGE SCALE GENOMIC DNA]</scope>
    <source>
        <strain evidence="2 3">CCFEE 5522</strain>
    </source>
</reference>
<protein>
    <submittedName>
        <fullName evidence="2">Uncharacterized protein</fullName>
    </submittedName>
</protein>
<feature type="compositionally biased region" description="Pro residues" evidence="1">
    <location>
        <begin position="120"/>
        <end position="142"/>
    </location>
</feature>
<comment type="caution">
    <text evidence="2">The sequence shown here is derived from an EMBL/GenBank/DDBJ whole genome shotgun (WGS) entry which is preliminary data.</text>
</comment>
<dbReference type="GO" id="GO:0006914">
    <property type="term" value="P:autophagy"/>
    <property type="evidence" value="ECO:0007669"/>
    <property type="project" value="InterPro"/>
</dbReference>
<feature type="compositionally biased region" description="Polar residues" evidence="1">
    <location>
        <begin position="757"/>
        <end position="766"/>
    </location>
</feature>
<feature type="compositionally biased region" description="Basic residues" evidence="1">
    <location>
        <begin position="34"/>
        <end position="49"/>
    </location>
</feature>
<feature type="region of interest" description="Disordered" evidence="1">
    <location>
        <begin position="1088"/>
        <end position="1112"/>
    </location>
</feature>
<dbReference type="GO" id="GO:0005737">
    <property type="term" value="C:cytoplasm"/>
    <property type="evidence" value="ECO:0007669"/>
    <property type="project" value="TreeGrafter"/>
</dbReference>
<evidence type="ECO:0000313" key="3">
    <source>
        <dbReference type="Proteomes" id="UP001324427"/>
    </source>
</evidence>
<accession>A0AAV9JN79</accession>
<gene>
    <name evidence="2" type="ORF">LTR36_001239</name>
</gene>
<keyword evidence="3" id="KW-1185">Reference proteome</keyword>
<dbReference type="SUPFAM" id="SSF82171">
    <property type="entry name" value="DPP6 N-terminal domain-like"/>
    <property type="match status" value="1"/>
</dbReference>
<dbReference type="GO" id="GO:0042594">
    <property type="term" value="P:response to starvation"/>
    <property type="evidence" value="ECO:0007669"/>
    <property type="project" value="TreeGrafter"/>
</dbReference>
<dbReference type="InterPro" id="IPR045142">
    <property type="entry name" value="BCAS3-like"/>
</dbReference>
<feature type="compositionally biased region" description="Pro residues" evidence="1">
    <location>
        <begin position="20"/>
        <end position="31"/>
    </location>
</feature>
<evidence type="ECO:0000256" key="1">
    <source>
        <dbReference type="SAM" id="MobiDB-lite"/>
    </source>
</evidence>
<feature type="compositionally biased region" description="Basic and acidic residues" evidence="1">
    <location>
        <begin position="1037"/>
        <end position="1051"/>
    </location>
</feature>
<evidence type="ECO:0000313" key="2">
    <source>
        <dbReference type="EMBL" id="KAK4547018.1"/>
    </source>
</evidence>
<feature type="region of interest" description="Disordered" evidence="1">
    <location>
        <begin position="733"/>
        <end position="766"/>
    </location>
</feature>
<dbReference type="AlphaFoldDB" id="A0AAV9JN79"/>
<feature type="compositionally biased region" description="Low complexity" evidence="1">
    <location>
        <begin position="445"/>
        <end position="457"/>
    </location>
</feature>
<sequence>MPFADDLISDLDDFQESETQPPPKAPLPLPVPSKKGKNLSKKKIKKPVRKVFDDEDDTPYAKSVTPSPPASHGVSLEAPPPLPELEPETLPQSEVLLDEPLEEPAAAWQHDTTAIDEPEPPPNPAPAPAPPPAARSPRPPTATPVSPAVSPLYRPSSLYGAPQHYTSLGGYRPNSSPGQHPSPYPRRESFATSQTSPRPRLAQLAAHSRFIEPPPPHMPQPHYFGLPDMGFNLAPKQEQGKPAGADGYCCVFDSFADAGDAASARKARDALLVGSECGLDAYRVLPDKLEVVGRLEGLRGAVIAAKVLPHTELHDSVQAQRPLVALIMHGPINDDRRDSGNEDDSPQPPSNLYQTTVEVYSLQTQQQIATLYRSTTVPREQPVVGHLSLPPSPVGELHLDAAGSFITVSSGKSGEVFVFSGVPRAGSGETMFRCIGKFWTALQQRSEPSRPTSSSETGNAASNIEKQRRAPSLSLSSRWLALVPPYTTASISIQGSPVLSADSPQAYGLATHVAPPQPPITCEVAGIDAEGTLSWLSRKAAQGLVKASQRGYEMGIQGWKELTHPTLPSAQTSHQRTASHDASLFPPTNATADDPKRLAKEPALVSIIDLQRLLAAEEQKLKQAPPPLATFALVEGCNHLSFSPDGLRLMTSNRKGETSTVWDLAHVAHGCAKLTGHDEDVEVERGPHIMPIHRITRSSPSVITDSVWSRDGDWLGLLTTHGTVHLHEIPLTAPSKKRKRRATITGTAQPDKADATVSVSQPGMSPPSSNGFLGGWARSWSQSVSTQVNAIKTQNMLPTTFAGFRETAAAASFAGRKAVAKGLGQGYSAAKSGASDMWHAEDNKVRLKAMQEAGATAGCLRWVQRQGNGSCLAVVCGGSVYLHPVQRVTRRKGEIMVSGLKRDKHYKTFALPRISTSRDGGGAAMKAASCAGEGPHGFWSLRAAPKDSLRLSAANRKGSGLALPTAANEVETNPPYCPFHIDSRVNIYAFDDSFGLGSQAGLHPPNNPTLDFRSRGHSAEHEEPWGFGEPLPPSTKVNERTSSEYGDHADADGDDDPEVDDVAGQVESRLTIEPAGLDGGGEQIRVTSRRSRRAGVGGGFDLMEDDGDAGMM</sequence>
<feature type="compositionally biased region" description="Acidic residues" evidence="1">
    <location>
        <begin position="1102"/>
        <end position="1112"/>
    </location>
</feature>
<dbReference type="Proteomes" id="UP001324427">
    <property type="component" value="Unassembled WGS sequence"/>
</dbReference>
<feature type="region of interest" description="Disordered" evidence="1">
    <location>
        <begin position="445"/>
        <end position="469"/>
    </location>
</feature>
<dbReference type="PANTHER" id="PTHR13268:SF0">
    <property type="entry name" value="BCAS3 MICROTUBULE ASSOCIATED CELL MIGRATION FACTOR"/>
    <property type="match status" value="1"/>
</dbReference>
<name>A0AAV9JN79_9PEZI</name>
<feature type="region of interest" description="Disordered" evidence="1">
    <location>
        <begin position="571"/>
        <end position="594"/>
    </location>
</feature>
<dbReference type="EMBL" id="JAVFHQ010000012">
    <property type="protein sequence ID" value="KAK4547018.1"/>
    <property type="molecule type" value="Genomic_DNA"/>
</dbReference>
<proteinExistence type="predicted"/>
<dbReference type="PANTHER" id="PTHR13268">
    <property type="entry name" value="BREAST CARCINOMA AMPLIFIED SEQUENCE 3"/>
    <property type="match status" value="1"/>
</dbReference>
<feature type="region of interest" description="Disordered" evidence="1">
    <location>
        <begin position="1"/>
        <end position="199"/>
    </location>
</feature>
<feature type="compositionally biased region" description="Acidic residues" evidence="1">
    <location>
        <begin position="7"/>
        <end position="16"/>
    </location>
</feature>
<organism evidence="2 3">
    <name type="scientific">Oleoguttula mirabilis</name>
    <dbReference type="NCBI Taxonomy" id="1507867"/>
    <lineage>
        <taxon>Eukaryota</taxon>
        <taxon>Fungi</taxon>
        <taxon>Dikarya</taxon>
        <taxon>Ascomycota</taxon>
        <taxon>Pezizomycotina</taxon>
        <taxon>Dothideomycetes</taxon>
        <taxon>Dothideomycetidae</taxon>
        <taxon>Mycosphaerellales</taxon>
        <taxon>Teratosphaeriaceae</taxon>
        <taxon>Oleoguttula</taxon>
    </lineage>
</organism>
<feature type="region of interest" description="Disordered" evidence="1">
    <location>
        <begin position="999"/>
        <end position="1060"/>
    </location>
</feature>
<feature type="region of interest" description="Disordered" evidence="1">
    <location>
        <begin position="331"/>
        <end position="351"/>
    </location>
</feature>